<keyword evidence="6 7" id="KW-0472">Membrane</keyword>
<dbReference type="KEGG" id="cbac:JI75_08690"/>
<evidence type="ECO:0000256" key="1">
    <source>
        <dbReference type="ARBA" id="ARBA00004651"/>
    </source>
</evidence>
<feature type="transmembrane region" description="Helical" evidence="7">
    <location>
        <begin position="44"/>
        <end position="62"/>
    </location>
</feature>
<dbReference type="PANTHER" id="PTHR34856:SF2">
    <property type="entry name" value="PROTEIN NRFD"/>
    <property type="match status" value="1"/>
</dbReference>
<feature type="transmembrane region" description="Helical" evidence="7">
    <location>
        <begin position="263"/>
        <end position="288"/>
    </location>
</feature>
<dbReference type="InterPro" id="IPR052049">
    <property type="entry name" value="Electron_transfer_protein"/>
</dbReference>
<evidence type="ECO:0000313" key="8">
    <source>
        <dbReference type="EMBL" id="AJC12716.1"/>
    </source>
</evidence>
<evidence type="ECO:0000256" key="2">
    <source>
        <dbReference type="ARBA" id="ARBA00008929"/>
    </source>
</evidence>
<comment type="similarity">
    <text evidence="2">Belongs to the NrfD family.</text>
</comment>
<reference evidence="8 9" key="2">
    <citation type="journal article" date="2015" name="Genome Announc.">
        <title>Complete Genome Sequence of Coriobacteriaceae Strain 68-1-3, a Novel Mucus-Degrading Isolate from the Swine Intestinal Tract.</title>
        <authorList>
            <person name="Looft T."/>
            <person name="Bayles D.O."/>
            <person name="Alt D.P."/>
            <person name="Stanton T.B."/>
        </authorList>
    </citation>
    <scope>NUCLEOTIDE SEQUENCE [LARGE SCALE GENOMIC DNA]</scope>
    <source>
        <strain evidence="8 9">68-1-3</strain>
    </source>
</reference>
<dbReference type="AlphaFoldDB" id="A0A0A8B5D9"/>
<name>A0A0A8B5D9_9ACTN</name>
<dbReference type="STRING" id="1531429.JI75_08690"/>
<reference evidence="9" key="1">
    <citation type="submission" date="2014-08" db="EMBL/GenBank/DDBJ databases">
        <title>Coriobacteriaceae sp. complete genome.</title>
        <authorList>
            <person name="Looft T."/>
            <person name="Bayles D.O."/>
            <person name="Stanton T.B."/>
        </authorList>
    </citation>
    <scope>NUCLEOTIDE SEQUENCE [LARGE SCALE GENOMIC DNA]</scope>
    <source>
        <strain evidence="9">68-1-3</strain>
    </source>
</reference>
<protein>
    <submittedName>
        <fullName evidence="8">Polysulfide reductase</fullName>
    </submittedName>
</protein>
<dbReference type="RefSeq" id="WP_039690148.1">
    <property type="nucleotide sequence ID" value="NZ_CP009302.1"/>
</dbReference>
<feature type="transmembrane region" description="Helical" evidence="7">
    <location>
        <begin position="227"/>
        <end position="251"/>
    </location>
</feature>
<evidence type="ECO:0000313" key="9">
    <source>
        <dbReference type="Proteomes" id="UP000031121"/>
    </source>
</evidence>
<dbReference type="OrthoDB" id="9778963at2"/>
<feature type="transmembrane region" description="Helical" evidence="7">
    <location>
        <begin position="115"/>
        <end position="141"/>
    </location>
</feature>
<feature type="transmembrane region" description="Helical" evidence="7">
    <location>
        <begin position="74"/>
        <end position="103"/>
    </location>
</feature>
<dbReference type="InterPro" id="IPR005614">
    <property type="entry name" value="NrfD-like"/>
</dbReference>
<dbReference type="GO" id="GO:0005886">
    <property type="term" value="C:plasma membrane"/>
    <property type="evidence" value="ECO:0007669"/>
    <property type="project" value="UniProtKB-SubCell"/>
</dbReference>
<evidence type="ECO:0000256" key="7">
    <source>
        <dbReference type="SAM" id="Phobius"/>
    </source>
</evidence>
<comment type="subcellular location">
    <subcellularLocation>
        <location evidence="1">Cell membrane</location>
        <topology evidence="1">Multi-pass membrane protein</topology>
    </subcellularLocation>
</comment>
<dbReference type="Proteomes" id="UP000031121">
    <property type="component" value="Chromosome"/>
</dbReference>
<keyword evidence="4 7" id="KW-0812">Transmembrane</keyword>
<dbReference type="HOGENOM" id="CLU_045348_1_0_11"/>
<keyword evidence="9" id="KW-1185">Reference proteome</keyword>
<dbReference type="PANTHER" id="PTHR34856">
    <property type="entry name" value="PROTEIN NRFD"/>
    <property type="match status" value="1"/>
</dbReference>
<dbReference type="Pfam" id="PF03916">
    <property type="entry name" value="NrfD"/>
    <property type="match status" value="1"/>
</dbReference>
<evidence type="ECO:0000256" key="3">
    <source>
        <dbReference type="ARBA" id="ARBA00022475"/>
    </source>
</evidence>
<feature type="transmembrane region" description="Helical" evidence="7">
    <location>
        <begin position="153"/>
        <end position="174"/>
    </location>
</feature>
<feature type="transmembrane region" description="Helical" evidence="7">
    <location>
        <begin position="186"/>
        <end position="207"/>
    </location>
</feature>
<evidence type="ECO:0000256" key="4">
    <source>
        <dbReference type="ARBA" id="ARBA00022692"/>
    </source>
</evidence>
<keyword evidence="3" id="KW-1003">Cell membrane</keyword>
<organism evidence="8 9">
    <name type="scientific">Berryella intestinalis</name>
    <dbReference type="NCBI Taxonomy" id="1531429"/>
    <lineage>
        <taxon>Bacteria</taxon>
        <taxon>Bacillati</taxon>
        <taxon>Actinomycetota</taxon>
        <taxon>Coriobacteriia</taxon>
        <taxon>Eggerthellales</taxon>
        <taxon>Eggerthellaceae</taxon>
        <taxon>Berryella</taxon>
    </lineage>
</organism>
<feature type="transmembrane region" description="Helical" evidence="7">
    <location>
        <begin position="12"/>
        <end position="32"/>
    </location>
</feature>
<evidence type="ECO:0000256" key="6">
    <source>
        <dbReference type="ARBA" id="ARBA00023136"/>
    </source>
</evidence>
<dbReference type="Gene3D" id="1.20.1630.10">
    <property type="entry name" value="Formate dehydrogenase/DMSO reductase domain"/>
    <property type="match status" value="1"/>
</dbReference>
<evidence type="ECO:0000256" key="5">
    <source>
        <dbReference type="ARBA" id="ARBA00022989"/>
    </source>
</evidence>
<sequence length="297" mass="32260">MEFEPIWELPIALYLFLAGLGGGAFITSAFVNWKNPDTKKIQRFAHLAALVFVGIGLVLLMTDAKAGLFHPWRFILLLVNFGSVMTWGVVFLAGFMVVDFAVVVLEWTRRAVPRWLEVVGCLFAVCVGIYTGALLGVAHTFPLWNSALLPPLFLVSAVSTGAAAVLLYGVLAAPEEFERTGWVKKAHYFLPIIEVVLVAALLFITFYNGEAGRNSVMSLLCGEFAVMFWLGFAIIGLLGPIAIETVMLFVAKPEFEETPTGRYLLAGGSAGVLIGGFLLRYLVVVAALPVTLVVPFL</sequence>
<accession>A0A0A8B5D9</accession>
<dbReference type="EMBL" id="CP009302">
    <property type="protein sequence ID" value="AJC12716.1"/>
    <property type="molecule type" value="Genomic_DNA"/>
</dbReference>
<keyword evidence="5 7" id="KW-1133">Transmembrane helix</keyword>
<proteinExistence type="inferred from homology"/>
<gene>
    <name evidence="8" type="ORF">JI75_08690</name>
</gene>